<evidence type="ECO:0000313" key="11">
    <source>
        <dbReference type="Proteomes" id="UP000785200"/>
    </source>
</evidence>
<evidence type="ECO:0000313" key="10">
    <source>
        <dbReference type="EMBL" id="KAG0649414.1"/>
    </source>
</evidence>
<evidence type="ECO:0000256" key="1">
    <source>
        <dbReference type="ARBA" id="ARBA00004123"/>
    </source>
</evidence>
<dbReference type="Pfam" id="PF10018">
    <property type="entry name" value="Med4"/>
    <property type="match status" value="1"/>
</dbReference>
<dbReference type="Proteomes" id="UP000785200">
    <property type="component" value="Unassembled WGS sequence"/>
</dbReference>
<comment type="function">
    <text evidence="8">Component of the Mediator complex, a coactivator involved in the regulated transcription of nearly all RNA polymerase II-dependent genes. Mediator functions as a bridge to convey information from gene-specific regulatory proteins to the basal RNA polymerase II transcription machinery. Mediator is recruited to promoters by direct interactions with regulatory proteins and serves as a scaffold for the assembly of a functional preinitiation complex with RNA polymerase II and the general transcription factors.</text>
</comment>
<dbReference type="InterPro" id="IPR019258">
    <property type="entry name" value="Mediator_Med4"/>
</dbReference>
<keyword evidence="5 8" id="KW-0804">Transcription</keyword>
<feature type="region of interest" description="Disordered" evidence="9">
    <location>
        <begin position="181"/>
        <end position="206"/>
    </location>
</feature>
<evidence type="ECO:0000256" key="6">
    <source>
        <dbReference type="ARBA" id="ARBA00023242"/>
    </source>
</evidence>
<feature type="region of interest" description="Disordered" evidence="9">
    <location>
        <begin position="125"/>
        <end position="166"/>
    </location>
</feature>
<keyword evidence="11" id="KW-1185">Reference proteome</keyword>
<dbReference type="GO" id="GO:0003712">
    <property type="term" value="F:transcription coregulator activity"/>
    <property type="evidence" value="ECO:0007669"/>
    <property type="project" value="InterPro"/>
</dbReference>
<reference evidence="10" key="1">
    <citation type="submission" date="2019-07" db="EMBL/GenBank/DDBJ databases">
        <title>Hyphodiscus hymeniophilus genome sequencing and assembly.</title>
        <authorList>
            <person name="Kramer G."/>
            <person name="Nodwell J."/>
        </authorList>
    </citation>
    <scope>NUCLEOTIDE SEQUENCE</scope>
    <source>
        <strain evidence="10">ATCC 34498</strain>
    </source>
</reference>
<dbReference type="AlphaFoldDB" id="A0A9P6VKT6"/>
<dbReference type="OrthoDB" id="1929813at2759"/>
<sequence length="326" mass="36442">MLENMNKLVDARFERVEKALQTLITSISTYNPNPAQATDLLAADAELNQGLEQLSTHQRNHEKILSLRSSSSSLDTQIRETLTLLTDTRRALIDTSSTSFSPTTYPVTYTELLSYAKKISDKTLPPTFREKTEPVHSEMTSSPTKDKSESHTNGTTTPVVATNGNPMVTDGQLGLSNNGTAMEIDSATPSNAGGVAQAQTSQEESTALPLEWQTHLNPQAQIQFLPWPADHDIKRGALATIQLLLDRGEDPATFDPERGAELEEERRLKQEEEDRVQAEQQARLEDERRREMERRMSVSQNAGGERKEEQPKVFQLETFDDEDDSE</sequence>
<feature type="compositionally biased region" description="Basic and acidic residues" evidence="9">
    <location>
        <begin position="249"/>
        <end position="296"/>
    </location>
</feature>
<organism evidence="10 11">
    <name type="scientific">Hyphodiscus hymeniophilus</name>
    <dbReference type="NCBI Taxonomy" id="353542"/>
    <lineage>
        <taxon>Eukaryota</taxon>
        <taxon>Fungi</taxon>
        <taxon>Dikarya</taxon>
        <taxon>Ascomycota</taxon>
        <taxon>Pezizomycotina</taxon>
        <taxon>Leotiomycetes</taxon>
        <taxon>Helotiales</taxon>
        <taxon>Hyphodiscaceae</taxon>
        <taxon>Hyphodiscus</taxon>
    </lineage>
</organism>
<keyword evidence="4 8" id="KW-0805">Transcription regulation</keyword>
<accession>A0A9P6VKT6</accession>
<comment type="subunit">
    <text evidence="8">Component of the Mediator complex.</text>
</comment>
<keyword evidence="6 8" id="KW-0539">Nucleus</keyword>
<feature type="compositionally biased region" description="Polar residues" evidence="9">
    <location>
        <begin position="187"/>
        <end position="205"/>
    </location>
</feature>
<proteinExistence type="inferred from homology"/>
<evidence type="ECO:0000256" key="2">
    <source>
        <dbReference type="ARBA" id="ARBA00009626"/>
    </source>
</evidence>
<dbReference type="GO" id="GO:0016592">
    <property type="term" value="C:mediator complex"/>
    <property type="evidence" value="ECO:0007669"/>
    <property type="project" value="InterPro"/>
</dbReference>
<name>A0A9P6VKT6_9HELO</name>
<evidence type="ECO:0000256" key="4">
    <source>
        <dbReference type="ARBA" id="ARBA00023015"/>
    </source>
</evidence>
<comment type="similarity">
    <text evidence="2 8">Belongs to the Mediator complex subunit 4 family.</text>
</comment>
<evidence type="ECO:0000256" key="5">
    <source>
        <dbReference type="ARBA" id="ARBA00023163"/>
    </source>
</evidence>
<comment type="caution">
    <text evidence="10">The sequence shown here is derived from an EMBL/GenBank/DDBJ whole genome shotgun (WGS) entry which is preliminary data.</text>
</comment>
<dbReference type="EMBL" id="VNKQ01000008">
    <property type="protein sequence ID" value="KAG0649414.1"/>
    <property type="molecule type" value="Genomic_DNA"/>
</dbReference>
<gene>
    <name evidence="8" type="primary">MED4</name>
    <name evidence="10" type="ORF">D0Z07_4569</name>
</gene>
<evidence type="ECO:0000256" key="9">
    <source>
        <dbReference type="SAM" id="MobiDB-lite"/>
    </source>
</evidence>
<evidence type="ECO:0000256" key="7">
    <source>
        <dbReference type="ARBA" id="ARBA00031257"/>
    </source>
</evidence>
<keyword evidence="8" id="KW-0010">Activator</keyword>
<comment type="subcellular location">
    <subcellularLocation>
        <location evidence="1 8">Nucleus</location>
    </subcellularLocation>
</comment>
<protein>
    <recommendedName>
        <fullName evidence="3 8">Mediator of RNA polymerase II transcription subunit 4</fullName>
    </recommendedName>
    <alternativeName>
        <fullName evidence="7 8">Mediator complex subunit 4</fullName>
    </alternativeName>
</protein>
<feature type="region of interest" description="Disordered" evidence="9">
    <location>
        <begin position="249"/>
        <end position="326"/>
    </location>
</feature>
<dbReference type="GO" id="GO:0006357">
    <property type="term" value="P:regulation of transcription by RNA polymerase II"/>
    <property type="evidence" value="ECO:0007669"/>
    <property type="project" value="InterPro"/>
</dbReference>
<evidence type="ECO:0000256" key="8">
    <source>
        <dbReference type="RuleBase" id="RU364141"/>
    </source>
</evidence>
<feature type="compositionally biased region" description="Polar residues" evidence="9">
    <location>
        <begin position="151"/>
        <end position="166"/>
    </location>
</feature>
<evidence type="ECO:0000256" key="3">
    <source>
        <dbReference type="ARBA" id="ARBA00020629"/>
    </source>
</evidence>